<organism evidence="8 9">
    <name type="scientific">Exophiala bonariae</name>
    <dbReference type="NCBI Taxonomy" id="1690606"/>
    <lineage>
        <taxon>Eukaryota</taxon>
        <taxon>Fungi</taxon>
        <taxon>Dikarya</taxon>
        <taxon>Ascomycota</taxon>
        <taxon>Pezizomycotina</taxon>
        <taxon>Eurotiomycetes</taxon>
        <taxon>Chaetothyriomycetidae</taxon>
        <taxon>Chaetothyriales</taxon>
        <taxon>Herpotrichiellaceae</taxon>
        <taxon>Exophiala</taxon>
    </lineage>
</organism>
<reference evidence="8 9" key="1">
    <citation type="submission" date="2023-08" db="EMBL/GenBank/DDBJ databases">
        <title>Black Yeasts Isolated from many extreme environments.</title>
        <authorList>
            <person name="Coleine C."/>
            <person name="Stajich J.E."/>
            <person name="Selbmann L."/>
        </authorList>
    </citation>
    <scope>NUCLEOTIDE SEQUENCE [LARGE SCALE GENOMIC DNA]</scope>
    <source>
        <strain evidence="8 9">CCFEE 5792</strain>
    </source>
</reference>
<keyword evidence="1" id="KW-0808">Transferase</keyword>
<dbReference type="EMBL" id="JAVRRD010000025">
    <property type="protein sequence ID" value="KAK5047449.1"/>
    <property type="molecule type" value="Genomic_DNA"/>
</dbReference>
<keyword evidence="6" id="KW-0862">Zinc</keyword>
<dbReference type="PROSITE" id="PS51873">
    <property type="entry name" value="TRIAD"/>
    <property type="match status" value="1"/>
</dbReference>
<name>A0AAV9N1K4_9EURO</name>
<evidence type="ECO:0000256" key="6">
    <source>
        <dbReference type="ARBA" id="ARBA00022833"/>
    </source>
</evidence>
<evidence type="ECO:0000259" key="7">
    <source>
        <dbReference type="PROSITE" id="PS51873"/>
    </source>
</evidence>
<keyword evidence="4" id="KW-0863">Zinc-finger</keyword>
<dbReference type="GeneID" id="89974717"/>
<keyword evidence="9" id="KW-1185">Reference proteome</keyword>
<dbReference type="GO" id="GO:0016567">
    <property type="term" value="P:protein ubiquitination"/>
    <property type="evidence" value="ECO:0007669"/>
    <property type="project" value="InterPro"/>
</dbReference>
<dbReference type="Gene3D" id="1.25.40.20">
    <property type="entry name" value="Ankyrin repeat-containing domain"/>
    <property type="match status" value="3"/>
</dbReference>
<proteinExistence type="predicted"/>
<feature type="domain" description="RING-type" evidence="7">
    <location>
        <begin position="1603"/>
        <end position="1830"/>
    </location>
</feature>
<dbReference type="InterPro" id="IPR031127">
    <property type="entry name" value="E3_UB_ligase_RBR"/>
</dbReference>
<evidence type="ECO:0000313" key="9">
    <source>
        <dbReference type="Proteomes" id="UP001358417"/>
    </source>
</evidence>
<keyword evidence="2" id="KW-0479">Metal-binding</keyword>
<evidence type="ECO:0000256" key="1">
    <source>
        <dbReference type="ARBA" id="ARBA00022679"/>
    </source>
</evidence>
<dbReference type="SUPFAM" id="SSF57850">
    <property type="entry name" value="RING/U-box"/>
    <property type="match status" value="1"/>
</dbReference>
<evidence type="ECO:0000256" key="3">
    <source>
        <dbReference type="ARBA" id="ARBA00022737"/>
    </source>
</evidence>
<evidence type="ECO:0000313" key="8">
    <source>
        <dbReference type="EMBL" id="KAK5047449.1"/>
    </source>
</evidence>
<protein>
    <recommendedName>
        <fullName evidence="7">RING-type domain-containing protein</fullName>
    </recommendedName>
</protein>
<evidence type="ECO:0000256" key="5">
    <source>
        <dbReference type="ARBA" id="ARBA00022786"/>
    </source>
</evidence>
<sequence length="1830" mass="203363">MLAANAGPLQQSVASLGLDFAPLPILDLQTQPYRISQINHFDRSFAESQLKHEATSIRGSQRFLRRVTSRLSRPDTTFTAAALSSHVESNGTAVVAQIYIEMLEVAAAHSSEKFEVPGNLIITAAKNSNLELVKLLASFSSVNSLGLALGIAILNRDQSIVRILLEKGGDTDHLPLSTLSSVAVVHQQIFQLILQAPKQLPYHKFGYLCAEAIHNGSPNALAVLLRRLPDYTILAESASKWNRDILLQIAIASQYESAFFAVAAATASWPLLDGQLFFHVLDYARPLIVQDMMDVLLGLHSSSFDLPVQTQLESLLCRCIEDGSDDILRSFVDHGLQISARVTCYAVERRKQQSLEILLRGNIQGDAAILSCIESSFGQSAEPLRERVLSRLLHCQNRGSWIQQELLRAVFVSQTSLISPLVDSGASVDFNHGECLKFAVIADNIPVVKALLAHDVALSTLQLIFPFIRREEPLSHRLVTKMFLRKGVSGDCVDVVFNELLCDYSPSRDSELLEVFIATASCCQIQSLLVAMEHHDSAIFDKMRLSFGLRYNGVSEWFDAYHCNLVDQLYQAPLKDYVEEVKAADTTASIGSCNTEVMISNSSQQWIVLQKLLALRVPLETISNSFGPDLHTLAPAGLQIILESATLSLHDESHISMLQHSFDWACCSHDYPRSLILASKFPHKLEITNILDILKDEIKEDGESDWFCKVLDLTTPSATGLAVLWQHLQQGSLQAVAPGKVQALLKAGATGTLVSDTLMCSVSEGNHTLVNLVLEHWGMDRCRSGRATFDFKRRLTSPRVETRVAEMPSSRVFYQALGDALSAAITKGDLEMCKLLVTAGAPLIHNERVVIMDAVLSMDAHTLLAFISICASVDDFGNPGVDYALLEAVKFGRPASARAMVEAGGSVLAYDCECLKIAIDTACQGKMEMLEMLTALRPTQDTLSFIAEEMSPRLRLPADNPDRFCEIFGLLHLKGLVEAKYYNPAFVNLCRMKSTTWDNAQSFLEYGAHVTWSEGACMRAAWRHGNLQLFPQLFHQCQEQVVLNNLFETAVSDHTSGKLSGYLQLHEDVLVVLAPLLVTNLPQNARNQALSKASTVLDPSIQLLELMVETGARLDQDGGETLYRLCHHNLGHSLIKSCLPPMKARLQALKLLFNCKTLRNLPINTFTDSKKNENFRTYLDLILWPDTTPDAFVPTQEHVALFDTMLEVHHGTESSKLIENFLLTTQGLGFISTYCARLGCYAMEVLLSAEIMAPKQDGYDRQIELIIRALQISAPRVLAGFELQRVNAEQFFDCLSDQDNHVTEHQPAPMYLRAIPDCPTTNRYVDTDGFEYKFGVGESKTEENQQQGRSLSRSSMNRLLFLAMKRRRTTTLVSTLLECGAEPHGTDPEGRSALYLATSLQDCYCSAMNKLISKGAPPDDGSLHLATCNQDLPAIRVLLEAGHSLGHRSPLHQDSTVMEAFLRYDHPECKRKTLVATLNILLKDADWGNIVWQARPNLSGIALEGRWPYESISALLEFRPSTGVKTSLLRCGTFRYSLLSAVKKWDTCGRLKDGDRQKLITRLASLGFKEKYYASEGPQPKDAIGIPERLLDADSRSRLLAWQEKECSVCGDKPEEPKDIYSHLCTPCMPKHGWQNEIICKDCLQQCLESRMFPTEDERFPSDNVLCWAPNCGEVLSHPTIQKYADAKRFATYDEALCQKLLHAGQSMAKCSRKDCKGAIWLDPVSDKNVTVFNCPVCDHPGEAAKLNARRKEEEKLTTAFMKKEKKCPKCKMAYHRIEGCDHIVCGKDAHSAAKSLGCGFEFCYLCDADYKEIRAKGNKSHAKSCPHYA</sequence>
<dbReference type="Gene3D" id="1.20.120.1750">
    <property type="match status" value="1"/>
</dbReference>
<dbReference type="SUPFAM" id="SSF48403">
    <property type="entry name" value="Ankyrin repeat"/>
    <property type="match status" value="2"/>
</dbReference>
<dbReference type="SMART" id="SM00248">
    <property type="entry name" value="ANK"/>
    <property type="match status" value="7"/>
</dbReference>
<evidence type="ECO:0000256" key="2">
    <source>
        <dbReference type="ARBA" id="ARBA00022723"/>
    </source>
</evidence>
<comment type="caution">
    <text evidence="8">The sequence shown here is derived from an EMBL/GenBank/DDBJ whole genome shotgun (WGS) entry which is preliminary data.</text>
</comment>
<accession>A0AAV9N1K4</accession>
<dbReference type="GO" id="GO:0008270">
    <property type="term" value="F:zinc ion binding"/>
    <property type="evidence" value="ECO:0007669"/>
    <property type="project" value="UniProtKB-KW"/>
</dbReference>
<evidence type="ECO:0000256" key="4">
    <source>
        <dbReference type="ARBA" id="ARBA00022771"/>
    </source>
</evidence>
<dbReference type="PANTHER" id="PTHR11685">
    <property type="entry name" value="RBR FAMILY RING FINGER AND IBR DOMAIN-CONTAINING"/>
    <property type="match status" value="1"/>
</dbReference>
<gene>
    <name evidence="8" type="ORF">LTR84_006545</name>
</gene>
<dbReference type="RefSeq" id="XP_064702993.1">
    <property type="nucleotide sequence ID" value="XM_064850106.1"/>
</dbReference>
<dbReference type="GO" id="GO:0004842">
    <property type="term" value="F:ubiquitin-protein transferase activity"/>
    <property type="evidence" value="ECO:0007669"/>
    <property type="project" value="InterPro"/>
</dbReference>
<keyword evidence="5" id="KW-0833">Ubl conjugation pathway</keyword>
<dbReference type="InterPro" id="IPR044066">
    <property type="entry name" value="TRIAD_supradom"/>
</dbReference>
<dbReference type="InterPro" id="IPR002110">
    <property type="entry name" value="Ankyrin_rpt"/>
</dbReference>
<keyword evidence="3" id="KW-0677">Repeat</keyword>
<dbReference type="InterPro" id="IPR036770">
    <property type="entry name" value="Ankyrin_rpt-contain_sf"/>
</dbReference>
<dbReference type="Proteomes" id="UP001358417">
    <property type="component" value="Unassembled WGS sequence"/>
</dbReference>